<keyword evidence="4" id="KW-0902">Two-component regulatory system</keyword>
<dbReference type="InterPro" id="IPR001789">
    <property type="entry name" value="Sig_transdc_resp-reg_receiver"/>
</dbReference>
<evidence type="ECO:0000256" key="7">
    <source>
        <dbReference type="ARBA" id="ARBA00023163"/>
    </source>
</evidence>
<protein>
    <submittedName>
        <fullName evidence="11">YesN13</fullName>
    </submittedName>
</protein>
<dbReference type="GO" id="GO:0043565">
    <property type="term" value="F:sequence-specific DNA binding"/>
    <property type="evidence" value="ECO:0007669"/>
    <property type="project" value="InterPro"/>
</dbReference>
<comment type="subcellular location">
    <subcellularLocation>
        <location evidence="1">Cytoplasm</location>
    </subcellularLocation>
</comment>
<feature type="modified residue" description="4-aspartylphosphate" evidence="8">
    <location>
        <position position="55"/>
    </location>
</feature>
<evidence type="ECO:0000313" key="12">
    <source>
        <dbReference type="Proteomes" id="UP000300879"/>
    </source>
</evidence>
<proteinExistence type="predicted"/>
<dbReference type="Pfam" id="PF00072">
    <property type="entry name" value="Response_reg"/>
    <property type="match status" value="1"/>
</dbReference>
<feature type="domain" description="HTH araC/xylS-type" evidence="9">
    <location>
        <begin position="434"/>
        <end position="535"/>
    </location>
</feature>
<keyword evidence="3 8" id="KW-0597">Phosphoprotein</keyword>
<keyword evidence="12" id="KW-1185">Reference proteome</keyword>
<keyword evidence="7" id="KW-0804">Transcription</keyword>
<dbReference type="PROSITE" id="PS01124">
    <property type="entry name" value="HTH_ARAC_FAMILY_2"/>
    <property type="match status" value="1"/>
</dbReference>
<evidence type="ECO:0000313" key="11">
    <source>
        <dbReference type="EMBL" id="QCT01041.1"/>
    </source>
</evidence>
<dbReference type="EMBL" id="CP040396">
    <property type="protein sequence ID" value="QCT01041.1"/>
    <property type="molecule type" value="Genomic_DNA"/>
</dbReference>
<dbReference type="PRINTS" id="PR00032">
    <property type="entry name" value="HTHARAC"/>
</dbReference>
<reference evidence="11 12" key="1">
    <citation type="submission" date="2019-05" db="EMBL/GenBank/DDBJ databases">
        <authorList>
            <person name="Chen C."/>
        </authorList>
    </citation>
    <scope>NUCLEOTIDE SEQUENCE [LARGE SCALE GENOMIC DNA]</scope>
    <source>
        <strain evidence="11 12">HB172198</strain>
    </source>
</reference>
<dbReference type="CDD" id="cd17536">
    <property type="entry name" value="REC_YesN-like"/>
    <property type="match status" value="1"/>
</dbReference>
<evidence type="ECO:0000256" key="5">
    <source>
        <dbReference type="ARBA" id="ARBA00023015"/>
    </source>
</evidence>
<name>A0A4P8XIB7_9BACL</name>
<dbReference type="InterPro" id="IPR018062">
    <property type="entry name" value="HTH_AraC-typ_CS"/>
</dbReference>
<evidence type="ECO:0000259" key="10">
    <source>
        <dbReference type="PROSITE" id="PS50110"/>
    </source>
</evidence>
<keyword evidence="5" id="KW-0805">Transcription regulation</keyword>
<dbReference type="PROSITE" id="PS00041">
    <property type="entry name" value="HTH_ARAC_FAMILY_1"/>
    <property type="match status" value="1"/>
</dbReference>
<dbReference type="InterPro" id="IPR011006">
    <property type="entry name" value="CheY-like_superfamily"/>
</dbReference>
<keyword evidence="6" id="KW-0238">DNA-binding</keyword>
<evidence type="ECO:0000256" key="2">
    <source>
        <dbReference type="ARBA" id="ARBA00022490"/>
    </source>
</evidence>
<dbReference type="PANTHER" id="PTHR42713:SF3">
    <property type="entry name" value="TRANSCRIPTIONAL REGULATORY PROTEIN HPTR"/>
    <property type="match status" value="1"/>
</dbReference>
<evidence type="ECO:0000259" key="9">
    <source>
        <dbReference type="PROSITE" id="PS01124"/>
    </source>
</evidence>
<evidence type="ECO:0000256" key="8">
    <source>
        <dbReference type="PROSITE-ProRule" id="PRU00169"/>
    </source>
</evidence>
<dbReference type="InterPro" id="IPR018060">
    <property type="entry name" value="HTH_AraC"/>
</dbReference>
<organism evidence="11 12">
    <name type="scientific">Paenibacillus algicola</name>
    <dbReference type="NCBI Taxonomy" id="2565926"/>
    <lineage>
        <taxon>Bacteria</taxon>
        <taxon>Bacillati</taxon>
        <taxon>Bacillota</taxon>
        <taxon>Bacilli</taxon>
        <taxon>Bacillales</taxon>
        <taxon>Paenibacillaceae</taxon>
        <taxon>Paenibacillus</taxon>
    </lineage>
</organism>
<dbReference type="Pfam" id="PF12833">
    <property type="entry name" value="HTH_18"/>
    <property type="match status" value="1"/>
</dbReference>
<dbReference type="InterPro" id="IPR009057">
    <property type="entry name" value="Homeodomain-like_sf"/>
</dbReference>
<dbReference type="GO" id="GO:0005737">
    <property type="term" value="C:cytoplasm"/>
    <property type="evidence" value="ECO:0007669"/>
    <property type="project" value="UniProtKB-SubCell"/>
</dbReference>
<feature type="domain" description="Response regulatory" evidence="10">
    <location>
        <begin position="3"/>
        <end position="120"/>
    </location>
</feature>
<dbReference type="InterPro" id="IPR020449">
    <property type="entry name" value="Tscrpt_reg_AraC-type_HTH"/>
</dbReference>
<sequence>MLQILLVDDEHYVVDDLTIAFPWEEFGIGKVHQAYSGVQAAQILQEHPVDILITDIAMPGMNGLELVGLVKEHHPHTKCILLTGFSDFEYAVEALKHGVLEYLVKPLDQSQLRATLHATVTKIHEELSMAASLDLAKLAFREHLPLLKDKLLSELVQGKKFRPDELADKMNHYQISIHEQEVVHLVLVRLEERFTNYGSDSQLLFEYAVINIAEEIFGDSFVVWQCRDPYEYLVFLLKYKEEGKGLSPEQVLKQLNNKADQLHYNVNEYLKGGISVVVSNPGLFTQDVRKMYEDAVYALKQQVGSRQGYLLSVGGRPQQAQVQPLRILYEPPTLIHLLETGQWEGYKERLARIQQEYDSWEGCSEEYFEEIRSLLLSSFHYIAHKNQKLLSDLVGYERMHKSSFRSMEQLMRWGEELAELLKDQLETDTQTNQQKIIQEISSFLDVSYANASLQTVADHVSLHPSYVSRLFKQVTGSSISDYIHKLKMERALAQLRDSDAKVYEISEQLGYSNSQYFIKVFKDEFGMTPQDYREKTGVK</sequence>
<dbReference type="GO" id="GO:0003700">
    <property type="term" value="F:DNA-binding transcription factor activity"/>
    <property type="evidence" value="ECO:0007669"/>
    <property type="project" value="InterPro"/>
</dbReference>
<dbReference type="InterPro" id="IPR051552">
    <property type="entry name" value="HptR"/>
</dbReference>
<evidence type="ECO:0000256" key="6">
    <source>
        <dbReference type="ARBA" id="ARBA00023125"/>
    </source>
</evidence>
<gene>
    <name evidence="11" type="ORF">E6C60_0316</name>
</gene>
<evidence type="ECO:0000256" key="1">
    <source>
        <dbReference type="ARBA" id="ARBA00004496"/>
    </source>
</evidence>
<dbReference type="RefSeq" id="WP_175415139.1">
    <property type="nucleotide sequence ID" value="NZ_CP040396.1"/>
</dbReference>
<dbReference type="Gene3D" id="3.40.50.2300">
    <property type="match status" value="1"/>
</dbReference>
<dbReference type="SUPFAM" id="SSF46689">
    <property type="entry name" value="Homeodomain-like"/>
    <property type="match status" value="1"/>
</dbReference>
<dbReference type="Proteomes" id="UP000300879">
    <property type="component" value="Chromosome"/>
</dbReference>
<dbReference type="GO" id="GO:0000160">
    <property type="term" value="P:phosphorelay signal transduction system"/>
    <property type="evidence" value="ECO:0007669"/>
    <property type="project" value="UniProtKB-KW"/>
</dbReference>
<dbReference type="SUPFAM" id="SSF52172">
    <property type="entry name" value="CheY-like"/>
    <property type="match status" value="1"/>
</dbReference>
<dbReference type="Gene3D" id="1.10.10.60">
    <property type="entry name" value="Homeodomain-like"/>
    <property type="match status" value="2"/>
</dbReference>
<dbReference type="SMART" id="SM00448">
    <property type="entry name" value="REC"/>
    <property type="match status" value="1"/>
</dbReference>
<dbReference type="SMART" id="SM00342">
    <property type="entry name" value="HTH_ARAC"/>
    <property type="match status" value="1"/>
</dbReference>
<evidence type="ECO:0000256" key="3">
    <source>
        <dbReference type="ARBA" id="ARBA00022553"/>
    </source>
</evidence>
<keyword evidence="2" id="KW-0963">Cytoplasm</keyword>
<evidence type="ECO:0000256" key="4">
    <source>
        <dbReference type="ARBA" id="ARBA00023012"/>
    </source>
</evidence>
<dbReference type="PROSITE" id="PS50110">
    <property type="entry name" value="RESPONSE_REGULATORY"/>
    <property type="match status" value="1"/>
</dbReference>
<dbReference type="PANTHER" id="PTHR42713">
    <property type="entry name" value="HISTIDINE KINASE-RELATED"/>
    <property type="match status" value="1"/>
</dbReference>
<accession>A0A4P8XIB7</accession>
<dbReference type="AlphaFoldDB" id="A0A4P8XIB7"/>
<dbReference type="KEGG" id="palo:E6C60_0316"/>